<dbReference type="AlphaFoldDB" id="J3PEY3"/>
<evidence type="ECO:0000313" key="3">
    <source>
        <dbReference type="Proteomes" id="UP000006039"/>
    </source>
</evidence>
<evidence type="ECO:0000313" key="1">
    <source>
        <dbReference type="EMBL" id="EJT71041.1"/>
    </source>
</evidence>
<dbReference type="HOGENOM" id="CLU_1250743_0_0_1"/>
<organism evidence="1">
    <name type="scientific">Gaeumannomyces tritici (strain R3-111a-1)</name>
    <name type="common">Wheat and barley take-all root rot fungus</name>
    <name type="synonym">Gaeumannomyces graminis var. tritici</name>
    <dbReference type="NCBI Taxonomy" id="644352"/>
    <lineage>
        <taxon>Eukaryota</taxon>
        <taxon>Fungi</taxon>
        <taxon>Dikarya</taxon>
        <taxon>Ascomycota</taxon>
        <taxon>Pezizomycotina</taxon>
        <taxon>Sordariomycetes</taxon>
        <taxon>Sordariomycetidae</taxon>
        <taxon>Magnaporthales</taxon>
        <taxon>Magnaporthaceae</taxon>
        <taxon>Gaeumannomyces</taxon>
    </lineage>
</organism>
<reference evidence="2" key="5">
    <citation type="submission" date="2018-04" db="UniProtKB">
        <authorList>
            <consortium name="EnsemblFungi"/>
        </authorList>
    </citation>
    <scope>IDENTIFICATION</scope>
    <source>
        <strain evidence="2">R3-111a-1</strain>
    </source>
</reference>
<reference evidence="1" key="2">
    <citation type="submission" date="2010-07" db="EMBL/GenBank/DDBJ databases">
        <authorList>
            <consortium name="The Broad Institute Genome Sequencing Platform"/>
            <consortium name="Broad Institute Genome Sequencing Center for Infectious Disease"/>
            <person name="Ma L.-J."/>
            <person name="Dead R."/>
            <person name="Young S."/>
            <person name="Zeng Q."/>
            <person name="Koehrsen M."/>
            <person name="Alvarado L."/>
            <person name="Berlin A."/>
            <person name="Chapman S.B."/>
            <person name="Chen Z."/>
            <person name="Freedman E."/>
            <person name="Gellesch M."/>
            <person name="Goldberg J."/>
            <person name="Griggs A."/>
            <person name="Gujja S."/>
            <person name="Heilman E.R."/>
            <person name="Heiman D."/>
            <person name="Hepburn T."/>
            <person name="Howarth C."/>
            <person name="Jen D."/>
            <person name="Larson L."/>
            <person name="Mehta T."/>
            <person name="Neiman D."/>
            <person name="Pearson M."/>
            <person name="Roberts A."/>
            <person name="Saif S."/>
            <person name="Shea T."/>
            <person name="Shenoy N."/>
            <person name="Sisk P."/>
            <person name="Stolte C."/>
            <person name="Sykes S."/>
            <person name="Walk T."/>
            <person name="White J."/>
            <person name="Yandava C."/>
            <person name="Haas B."/>
            <person name="Nusbaum C."/>
            <person name="Birren B."/>
        </authorList>
    </citation>
    <scope>NUCLEOTIDE SEQUENCE</scope>
    <source>
        <strain evidence="1">R3-111a-1</strain>
    </source>
</reference>
<dbReference type="EMBL" id="GL385401">
    <property type="protein sequence ID" value="EJT71041.1"/>
    <property type="molecule type" value="Genomic_DNA"/>
</dbReference>
<gene>
    <name evidence="2" type="primary">20352520</name>
    <name evidence="1" type="ORF">GGTG_12062</name>
</gene>
<accession>J3PEY3</accession>
<dbReference type="EnsemblFungi" id="EJT71041">
    <property type="protein sequence ID" value="EJT71041"/>
    <property type="gene ID" value="GGTG_12062"/>
</dbReference>
<evidence type="ECO:0000313" key="2">
    <source>
        <dbReference type="EnsemblFungi" id="EJT71041"/>
    </source>
</evidence>
<protein>
    <submittedName>
        <fullName evidence="1 2">Uncharacterized protein</fullName>
    </submittedName>
</protein>
<reference evidence="1" key="3">
    <citation type="submission" date="2010-09" db="EMBL/GenBank/DDBJ databases">
        <title>Annotation of Gaeumannomyces graminis var. tritici R3-111a-1.</title>
        <authorList>
            <consortium name="The Broad Institute Genome Sequencing Platform"/>
            <person name="Ma L.-J."/>
            <person name="Dead R."/>
            <person name="Young S.K."/>
            <person name="Zeng Q."/>
            <person name="Gargeya S."/>
            <person name="Fitzgerald M."/>
            <person name="Haas B."/>
            <person name="Abouelleil A."/>
            <person name="Alvarado L."/>
            <person name="Arachchi H.M."/>
            <person name="Berlin A."/>
            <person name="Brown A."/>
            <person name="Chapman S.B."/>
            <person name="Chen Z."/>
            <person name="Dunbar C."/>
            <person name="Freedman E."/>
            <person name="Gearin G."/>
            <person name="Gellesch M."/>
            <person name="Goldberg J."/>
            <person name="Griggs A."/>
            <person name="Gujja S."/>
            <person name="Heiman D."/>
            <person name="Howarth C."/>
            <person name="Larson L."/>
            <person name="Lui A."/>
            <person name="MacDonald P.J.P."/>
            <person name="Mehta T."/>
            <person name="Montmayeur A."/>
            <person name="Murphy C."/>
            <person name="Neiman D."/>
            <person name="Pearson M."/>
            <person name="Priest M."/>
            <person name="Roberts A."/>
            <person name="Saif S."/>
            <person name="Shea T."/>
            <person name="Shenoy N."/>
            <person name="Sisk P."/>
            <person name="Stolte C."/>
            <person name="Sykes S."/>
            <person name="Yandava C."/>
            <person name="Wortman J."/>
            <person name="Nusbaum C."/>
            <person name="Birren B."/>
        </authorList>
    </citation>
    <scope>NUCLEOTIDE SEQUENCE</scope>
    <source>
        <strain evidence="1">R3-111a-1</strain>
    </source>
</reference>
<sequence>MQAQTTRGCDPTRVCRWAVTSKEGGLGGLGGLSDVNGIIRSAIVDFPPALHGSGFSGLVAQVAYGLEFFGEALACQGWGRRREAKTAQLIAPVLAVPAVSNPSLQRKDTERPIQGSAGTRLDQTTSADLVTAVINVSNLNDWDTNNTTLRAPKTITPVAETKDLLDPGKPRISRMAFPKTDGPNCSQDPQFAHKLLPAEHVTALPLQCHGAKLEQDETTHR</sequence>
<dbReference type="RefSeq" id="XP_009228219.1">
    <property type="nucleotide sequence ID" value="XM_009229955.1"/>
</dbReference>
<proteinExistence type="predicted"/>
<keyword evidence="3" id="KW-1185">Reference proteome</keyword>
<dbReference type="VEuPathDB" id="FungiDB:GGTG_12062"/>
<reference evidence="2" key="4">
    <citation type="journal article" date="2015" name="G3 (Bethesda)">
        <title>Genome sequences of three phytopathogenic species of the Magnaporthaceae family of fungi.</title>
        <authorList>
            <person name="Okagaki L.H."/>
            <person name="Nunes C.C."/>
            <person name="Sailsbery J."/>
            <person name="Clay B."/>
            <person name="Brown D."/>
            <person name="John T."/>
            <person name="Oh Y."/>
            <person name="Young N."/>
            <person name="Fitzgerald M."/>
            <person name="Haas B.J."/>
            <person name="Zeng Q."/>
            <person name="Young S."/>
            <person name="Adiconis X."/>
            <person name="Fan L."/>
            <person name="Levin J.Z."/>
            <person name="Mitchell T.K."/>
            <person name="Okubara P.A."/>
            <person name="Farman M.L."/>
            <person name="Kohn L.M."/>
            <person name="Birren B."/>
            <person name="Ma L.-J."/>
            <person name="Dean R.A."/>
        </authorList>
    </citation>
    <scope>NUCLEOTIDE SEQUENCE</scope>
    <source>
        <strain evidence="2">R3-111a-1</strain>
    </source>
</reference>
<dbReference type="GeneID" id="20352520"/>
<reference evidence="3" key="1">
    <citation type="submission" date="2010-07" db="EMBL/GenBank/DDBJ databases">
        <title>The genome sequence of Gaeumannomyces graminis var. tritici strain R3-111a-1.</title>
        <authorList>
            <consortium name="The Broad Institute Genome Sequencing Platform"/>
            <person name="Ma L.-J."/>
            <person name="Dead R."/>
            <person name="Young S."/>
            <person name="Zeng Q."/>
            <person name="Koehrsen M."/>
            <person name="Alvarado L."/>
            <person name="Berlin A."/>
            <person name="Chapman S.B."/>
            <person name="Chen Z."/>
            <person name="Freedman E."/>
            <person name="Gellesch M."/>
            <person name="Goldberg J."/>
            <person name="Griggs A."/>
            <person name="Gujja S."/>
            <person name="Heilman E.R."/>
            <person name="Heiman D."/>
            <person name="Hepburn T."/>
            <person name="Howarth C."/>
            <person name="Jen D."/>
            <person name="Larson L."/>
            <person name="Mehta T."/>
            <person name="Neiman D."/>
            <person name="Pearson M."/>
            <person name="Roberts A."/>
            <person name="Saif S."/>
            <person name="Shea T."/>
            <person name="Shenoy N."/>
            <person name="Sisk P."/>
            <person name="Stolte C."/>
            <person name="Sykes S."/>
            <person name="Walk T."/>
            <person name="White J."/>
            <person name="Yandava C."/>
            <person name="Haas B."/>
            <person name="Nusbaum C."/>
            <person name="Birren B."/>
        </authorList>
    </citation>
    <scope>NUCLEOTIDE SEQUENCE [LARGE SCALE GENOMIC DNA]</scope>
    <source>
        <strain evidence="3">R3-111a-1</strain>
    </source>
</reference>
<dbReference type="Proteomes" id="UP000006039">
    <property type="component" value="Unassembled WGS sequence"/>
</dbReference>
<name>J3PEY3_GAET3</name>